<protein>
    <submittedName>
        <fullName evidence="2">Helix-turn-helix domain-containing protein</fullName>
    </submittedName>
</protein>
<organism evidence="2 3">
    <name type="scientific">Lujinxingia sediminis</name>
    <dbReference type="NCBI Taxonomy" id="2480984"/>
    <lineage>
        <taxon>Bacteria</taxon>
        <taxon>Deltaproteobacteria</taxon>
        <taxon>Bradymonadales</taxon>
        <taxon>Lujinxingiaceae</taxon>
        <taxon>Lujinxingia</taxon>
    </lineage>
</organism>
<reference evidence="2 3" key="1">
    <citation type="submission" date="2019-01" db="EMBL/GenBank/DDBJ databases">
        <title>Lujinxingia litoralis gen. nov., sp. nov. and Lujinxingia sediminis gen. nov., sp. nov., new members in the order Bradymonadales, isolated from coastal sediment.</title>
        <authorList>
            <person name="Li C.-M."/>
        </authorList>
    </citation>
    <scope>NUCLEOTIDE SEQUENCE [LARGE SCALE GENOMIC DNA]</scope>
    <source>
        <strain evidence="2 3">SEH01</strain>
    </source>
</reference>
<dbReference type="PANTHER" id="PTHR40455">
    <property type="entry name" value="ANTITOXIN HIGA"/>
    <property type="match status" value="1"/>
</dbReference>
<dbReference type="RefSeq" id="WP_127779010.1">
    <property type="nucleotide sequence ID" value="NZ_SADD01000001.1"/>
</dbReference>
<dbReference type="Gene3D" id="1.10.260.40">
    <property type="entry name" value="lambda repressor-like DNA-binding domains"/>
    <property type="match status" value="1"/>
</dbReference>
<evidence type="ECO:0000259" key="1">
    <source>
        <dbReference type="PROSITE" id="PS50943"/>
    </source>
</evidence>
<dbReference type="Pfam" id="PF01381">
    <property type="entry name" value="HTH_3"/>
    <property type="match status" value="1"/>
</dbReference>
<dbReference type="InterPro" id="IPR001387">
    <property type="entry name" value="Cro/C1-type_HTH"/>
</dbReference>
<name>A0ABY0CWM6_9DELT</name>
<dbReference type="EMBL" id="SADD01000001">
    <property type="protein sequence ID" value="RVU48241.1"/>
    <property type="molecule type" value="Genomic_DNA"/>
</dbReference>
<dbReference type="PANTHER" id="PTHR40455:SF1">
    <property type="entry name" value="ANTITOXIN HIGA"/>
    <property type="match status" value="1"/>
</dbReference>
<sequence length="133" mass="15029">MNIQPVRTPQDYENALRRISDLMDADPTEGTDEFDLLDILVTLVEAYERKHYPIAQAPPTDVIQFHMERLGLTQAELARQAKLQPTHLSAVLQGHRQLSLNQIKKLSAFFEIPAGSLIDNPFRDDAEHRPSAG</sequence>
<dbReference type="InterPro" id="IPR010982">
    <property type="entry name" value="Lambda_DNA-bd_dom_sf"/>
</dbReference>
<dbReference type="Proteomes" id="UP000282926">
    <property type="component" value="Unassembled WGS sequence"/>
</dbReference>
<proteinExistence type="predicted"/>
<dbReference type="SUPFAM" id="SSF47413">
    <property type="entry name" value="lambda repressor-like DNA-binding domains"/>
    <property type="match status" value="1"/>
</dbReference>
<gene>
    <name evidence="2" type="ORF">EA187_02045</name>
</gene>
<evidence type="ECO:0000313" key="3">
    <source>
        <dbReference type="Proteomes" id="UP000282926"/>
    </source>
</evidence>
<dbReference type="SMART" id="SM00530">
    <property type="entry name" value="HTH_XRE"/>
    <property type="match status" value="1"/>
</dbReference>
<comment type="caution">
    <text evidence="2">The sequence shown here is derived from an EMBL/GenBank/DDBJ whole genome shotgun (WGS) entry which is preliminary data.</text>
</comment>
<evidence type="ECO:0000313" key="2">
    <source>
        <dbReference type="EMBL" id="RVU48241.1"/>
    </source>
</evidence>
<feature type="domain" description="HTH cro/C1-type" evidence="1">
    <location>
        <begin position="63"/>
        <end position="117"/>
    </location>
</feature>
<dbReference type="InterPro" id="IPR039060">
    <property type="entry name" value="Antitox_HigA"/>
</dbReference>
<dbReference type="CDD" id="cd00093">
    <property type="entry name" value="HTH_XRE"/>
    <property type="match status" value="1"/>
</dbReference>
<accession>A0ABY0CWM6</accession>
<dbReference type="PROSITE" id="PS50943">
    <property type="entry name" value="HTH_CROC1"/>
    <property type="match status" value="1"/>
</dbReference>
<keyword evidence="3" id="KW-1185">Reference proteome</keyword>